<dbReference type="Proteomes" id="UP001371218">
    <property type="component" value="Unassembled WGS sequence"/>
</dbReference>
<comment type="caution">
    <text evidence="2">The sequence shown here is derived from an EMBL/GenBank/DDBJ whole genome shotgun (WGS) entry which is preliminary data.</text>
</comment>
<accession>A0ABU9BRN6</accession>
<dbReference type="RefSeq" id="WP_341426924.1">
    <property type="nucleotide sequence ID" value="NZ_JBBUTG010000010.1"/>
</dbReference>
<keyword evidence="1" id="KW-1133">Transmembrane helix</keyword>
<gene>
    <name evidence="2" type="ORF">AACH06_16930</name>
</gene>
<keyword evidence="1" id="KW-0812">Transmembrane</keyword>
<sequence>MLTWFIQWTTHLNRTNHVGFAIVTVLTMATIGIALAVLTELIIKRFAGRTGAPDHTAGH</sequence>
<protein>
    <submittedName>
        <fullName evidence="2">Uncharacterized protein</fullName>
    </submittedName>
</protein>
<organism evidence="2 3">
    <name type="scientific">Ideonella lacteola</name>
    <dbReference type="NCBI Taxonomy" id="2984193"/>
    <lineage>
        <taxon>Bacteria</taxon>
        <taxon>Pseudomonadati</taxon>
        <taxon>Pseudomonadota</taxon>
        <taxon>Betaproteobacteria</taxon>
        <taxon>Burkholderiales</taxon>
        <taxon>Sphaerotilaceae</taxon>
        <taxon>Ideonella</taxon>
    </lineage>
</organism>
<keyword evidence="1" id="KW-0472">Membrane</keyword>
<keyword evidence="3" id="KW-1185">Reference proteome</keyword>
<evidence type="ECO:0000256" key="1">
    <source>
        <dbReference type="SAM" id="Phobius"/>
    </source>
</evidence>
<name>A0ABU9BRN6_9BURK</name>
<evidence type="ECO:0000313" key="3">
    <source>
        <dbReference type="Proteomes" id="UP001371218"/>
    </source>
</evidence>
<proteinExistence type="predicted"/>
<feature type="transmembrane region" description="Helical" evidence="1">
    <location>
        <begin position="20"/>
        <end position="43"/>
    </location>
</feature>
<dbReference type="EMBL" id="JBBUTG010000010">
    <property type="protein sequence ID" value="MEK8032511.1"/>
    <property type="molecule type" value="Genomic_DNA"/>
</dbReference>
<reference evidence="2 3" key="1">
    <citation type="submission" date="2024-04" db="EMBL/GenBank/DDBJ databases">
        <title>Novel species of the genus Ideonella isolated from streams.</title>
        <authorList>
            <person name="Lu H."/>
        </authorList>
    </citation>
    <scope>NUCLEOTIDE SEQUENCE [LARGE SCALE GENOMIC DNA]</scope>
    <source>
        <strain evidence="2 3">DXS29W</strain>
    </source>
</reference>
<evidence type="ECO:0000313" key="2">
    <source>
        <dbReference type="EMBL" id="MEK8032511.1"/>
    </source>
</evidence>